<feature type="compositionally biased region" description="Polar residues" evidence="1">
    <location>
        <begin position="12"/>
        <end position="45"/>
    </location>
</feature>
<accession>A0A8J7RNQ5</accession>
<organism evidence="2 3">
    <name type="scientific">Tianweitania sediminis</name>
    <dbReference type="NCBI Taxonomy" id="1502156"/>
    <lineage>
        <taxon>Bacteria</taxon>
        <taxon>Pseudomonadati</taxon>
        <taxon>Pseudomonadota</taxon>
        <taxon>Alphaproteobacteria</taxon>
        <taxon>Hyphomicrobiales</taxon>
        <taxon>Phyllobacteriaceae</taxon>
        <taxon>Tianweitania</taxon>
    </lineage>
</organism>
<comment type="caution">
    <text evidence="2">The sequence shown here is derived from an EMBL/GenBank/DDBJ whole genome shotgun (WGS) entry which is preliminary data.</text>
</comment>
<reference evidence="2" key="1">
    <citation type="submission" date="2021-03" db="EMBL/GenBank/DDBJ databases">
        <title>Genome sequencing and assembly of Tianweitania sediminis.</title>
        <authorList>
            <person name="Chhetri G."/>
        </authorList>
    </citation>
    <scope>NUCLEOTIDE SEQUENCE</scope>
    <source>
        <strain evidence="2">Z8</strain>
    </source>
</reference>
<dbReference type="RefSeq" id="WP_209335217.1">
    <property type="nucleotide sequence ID" value="NZ_JAGIYY010000003.1"/>
</dbReference>
<feature type="region of interest" description="Disordered" evidence="1">
    <location>
        <begin position="1"/>
        <end position="77"/>
    </location>
</feature>
<protein>
    <submittedName>
        <fullName evidence="2">Uncharacterized protein</fullName>
    </submittedName>
</protein>
<evidence type="ECO:0000313" key="3">
    <source>
        <dbReference type="Proteomes" id="UP000666240"/>
    </source>
</evidence>
<gene>
    <name evidence="2" type="ORF">J5Y06_11010</name>
</gene>
<evidence type="ECO:0000313" key="2">
    <source>
        <dbReference type="EMBL" id="MBP0439179.1"/>
    </source>
</evidence>
<keyword evidence="3" id="KW-1185">Reference proteome</keyword>
<name>A0A8J7RNQ5_9HYPH</name>
<evidence type="ECO:0000256" key="1">
    <source>
        <dbReference type="SAM" id="MobiDB-lite"/>
    </source>
</evidence>
<dbReference type="AlphaFoldDB" id="A0A8J7RNQ5"/>
<proteinExistence type="predicted"/>
<feature type="compositionally biased region" description="Basic and acidic residues" evidence="1">
    <location>
        <begin position="66"/>
        <end position="77"/>
    </location>
</feature>
<dbReference type="Proteomes" id="UP000666240">
    <property type="component" value="Unassembled WGS sequence"/>
</dbReference>
<dbReference type="EMBL" id="JAGIYY010000003">
    <property type="protein sequence ID" value="MBP0439179.1"/>
    <property type="molecule type" value="Genomic_DNA"/>
</dbReference>
<sequence>MSNTDKTPRATADNTNISESDLANDTMGNNQLQGNDQLSVHNQRQAVPDAKQKTEGVVESFENMDAETRAKRENNKD</sequence>